<proteinExistence type="predicted"/>
<evidence type="ECO:0000313" key="3">
    <source>
        <dbReference type="Proteomes" id="UP000187429"/>
    </source>
</evidence>
<sequence length="609" mass="69393">MESIILKNENIQNKLFMFLDLDTIMELRLINKSISEVATKKMWETVTEDHYELEEFESLMIKNAHHIVKLAVNNMDDQLNATKVAYLLDRLVRIESIEFKYFASFKLIYKFLEGLASKFLTQIKAVDVSLSGMNEMDQQHPGMPKRSKIPHSGFNNGILSLIAKFPNLESVIISEVDIPGSEINQMFINMTSKNLNLIALRIFGPLEPETFQVIKAKYAKSLKSVEIGGMESTSIATEFEKLLMECKNLEQLVTGPIHAIPSNFNILGNLAPHHCPKLNVLDLSTHDFADQYNKFLDQDWSSVKNLYFSGSTLSHKTSQIIISSFKKIASIGFIEVQEMTSESLKMILDSIIKKLKSLQLIALNFPLENAWSNYNEFSKLERLMLVHLNLSNNTLCDILSKSKALNELVLEGVKLSNYQTIVPELNRLKQNNNLYTKNLKTLVIANDPNVTYDFVSKFLQTVNVNIFDVDLKGNNIEPAEFEDLMDDFPNISFDFQEDFEQLGESDYDDDLSSDFSSSGEYNNIMAPRNRYDDDVNDPSKYEVDEESNGNYAETTENAFPEDNAEFYSNPLGLPRHSKSKSKKSKTQNSQIANPIYKDFSKSNNENDVD</sequence>
<reference evidence="3" key="1">
    <citation type="submission" date="2017-01" db="EMBL/GenBank/DDBJ databases">
        <authorList>
            <person name="Wang Y."/>
            <person name="White M."/>
            <person name="Kvist S."/>
            <person name="Moncalvo J.-M."/>
        </authorList>
    </citation>
    <scope>NUCLEOTIDE SEQUENCE [LARGE SCALE GENOMIC DNA]</scope>
    <source>
        <strain evidence="3">ID-206-W2</strain>
    </source>
</reference>
<comment type="caution">
    <text evidence="2">The sequence shown here is derived from an EMBL/GenBank/DDBJ whole genome shotgun (WGS) entry which is preliminary data.</text>
</comment>
<feature type="region of interest" description="Disordered" evidence="1">
    <location>
        <begin position="506"/>
        <end position="609"/>
    </location>
</feature>
<dbReference type="EMBL" id="LSSM01000064">
    <property type="protein sequence ID" value="OMJ30183.1"/>
    <property type="molecule type" value="Genomic_DNA"/>
</dbReference>
<evidence type="ECO:0008006" key="4">
    <source>
        <dbReference type="Google" id="ProtNLM"/>
    </source>
</evidence>
<evidence type="ECO:0000313" key="2">
    <source>
        <dbReference type="EMBL" id="OMJ30183.1"/>
    </source>
</evidence>
<dbReference type="InterPro" id="IPR032675">
    <property type="entry name" value="LRR_dom_sf"/>
</dbReference>
<gene>
    <name evidence="2" type="ORF">AYI69_g275</name>
</gene>
<protein>
    <recommendedName>
        <fullName evidence="4">F-box domain-containing protein</fullName>
    </recommendedName>
</protein>
<keyword evidence="3" id="KW-1185">Reference proteome</keyword>
<dbReference type="SUPFAM" id="SSF52047">
    <property type="entry name" value="RNI-like"/>
    <property type="match status" value="1"/>
</dbReference>
<feature type="compositionally biased region" description="Basic and acidic residues" evidence="1">
    <location>
        <begin position="529"/>
        <end position="542"/>
    </location>
</feature>
<evidence type="ECO:0000256" key="1">
    <source>
        <dbReference type="SAM" id="MobiDB-lite"/>
    </source>
</evidence>
<dbReference type="OrthoDB" id="5544608at2759"/>
<organism evidence="2 3">
    <name type="scientific">Smittium culicis</name>
    <dbReference type="NCBI Taxonomy" id="133412"/>
    <lineage>
        <taxon>Eukaryota</taxon>
        <taxon>Fungi</taxon>
        <taxon>Fungi incertae sedis</taxon>
        <taxon>Zoopagomycota</taxon>
        <taxon>Kickxellomycotina</taxon>
        <taxon>Harpellomycetes</taxon>
        <taxon>Harpellales</taxon>
        <taxon>Legeriomycetaceae</taxon>
        <taxon>Smittium</taxon>
    </lineage>
</organism>
<dbReference type="Gene3D" id="3.80.10.10">
    <property type="entry name" value="Ribonuclease Inhibitor"/>
    <property type="match status" value="1"/>
</dbReference>
<dbReference type="Proteomes" id="UP000187429">
    <property type="component" value="Unassembled WGS sequence"/>
</dbReference>
<feature type="compositionally biased region" description="Polar residues" evidence="1">
    <location>
        <begin position="548"/>
        <end position="557"/>
    </location>
</feature>
<dbReference type="AlphaFoldDB" id="A0A1R1YTG0"/>
<name>A0A1R1YTG0_9FUNG</name>
<feature type="compositionally biased region" description="Basic residues" evidence="1">
    <location>
        <begin position="575"/>
        <end position="585"/>
    </location>
</feature>
<accession>A0A1R1YTG0</accession>